<keyword evidence="14" id="KW-0833">Ubl conjugation pathway</keyword>
<dbReference type="PROSITE" id="PS51450">
    <property type="entry name" value="LRR"/>
    <property type="match status" value="1"/>
</dbReference>
<dbReference type="GO" id="GO:0005886">
    <property type="term" value="C:plasma membrane"/>
    <property type="evidence" value="ECO:0007669"/>
    <property type="project" value="UniProtKB-SubCell"/>
</dbReference>
<evidence type="ECO:0000256" key="2">
    <source>
        <dbReference type="ARBA" id="ARBA00004162"/>
    </source>
</evidence>
<dbReference type="SUPFAM" id="SSF52058">
    <property type="entry name" value="L domain-like"/>
    <property type="match status" value="1"/>
</dbReference>
<keyword evidence="6" id="KW-0812">Transmembrane</keyword>
<dbReference type="GO" id="GO:0061630">
    <property type="term" value="F:ubiquitin protein ligase activity"/>
    <property type="evidence" value="ECO:0007669"/>
    <property type="project" value="UniProtKB-EC"/>
</dbReference>
<dbReference type="EC" id="2.3.2.27" evidence="3"/>
<evidence type="ECO:0000256" key="9">
    <source>
        <dbReference type="ARBA" id="ARBA00023026"/>
    </source>
</evidence>
<dbReference type="PROSITE" id="PS52053">
    <property type="entry name" value="NEL"/>
    <property type="match status" value="1"/>
</dbReference>
<evidence type="ECO:0000313" key="16">
    <source>
        <dbReference type="EMBL" id="PKI19576.1"/>
    </source>
</evidence>
<evidence type="ECO:0000256" key="7">
    <source>
        <dbReference type="ARBA" id="ARBA00022729"/>
    </source>
</evidence>
<comment type="similarity">
    <text evidence="14">Belongs to the LRR-containing bacterial E3 ligase family.</text>
</comment>
<dbReference type="Gene3D" id="3.80.10.10">
    <property type="entry name" value="Ribonuclease Inhibitor"/>
    <property type="match status" value="1"/>
</dbReference>
<gene>
    <name evidence="16" type="ORF">CXB65_21165</name>
</gene>
<evidence type="ECO:0000256" key="1">
    <source>
        <dbReference type="ARBA" id="ARBA00000900"/>
    </source>
</evidence>
<dbReference type="Pfam" id="PF14496">
    <property type="entry name" value="NEL"/>
    <property type="match status" value="1"/>
</dbReference>
<dbReference type="InterPro" id="IPR032675">
    <property type="entry name" value="LRR_dom_sf"/>
</dbReference>
<keyword evidence="14" id="KW-0808">Transferase</keyword>
<keyword evidence="7" id="KW-0732">Signal</keyword>
<comment type="PTM">
    <text evidence="14">Ubiquitinated in the presence of host E1 ubiquitin-activating enzyme, E2 ubiquitin-conjugating enzyme and ubiquitin.</text>
</comment>
<dbReference type="Proteomes" id="UP000233399">
    <property type="component" value="Unassembled WGS sequence"/>
</dbReference>
<dbReference type="InterPro" id="IPR046673">
    <property type="entry name" value="ToxA_N"/>
</dbReference>
<feature type="active site" description="Glycyl thioester intermediate" evidence="14">
    <location>
        <position position="1280"/>
    </location>
</feature>
<feature type="domain" description="NEL" evidence="15">
    <location>
        <begin position="1192"/>
        <end position="1473"/>
    </location>
</feature>
<dbReference type="Gene3D" id="1.20.58.360">
    <property type="entry name" value="Shigella T3SS effector IpaH defines"/>
    <property type="match status" value="1"/>
</dbReference>
<keyword evidence="14" id="KW-0964">Secreted</keyword>
<evidence type="ECO:0000256" key="13">
    <source>
        <dbReference type="ARBA" id="ARBA00023303"/>
    </source>
</evidence>
<keyword evidence="12" id="KW-1015">Disulfide bond</keyword>
<dbReference type="InterPro" id="IPR029487">
    <property type="entry name" value="NEL_dom"/>
</dbReference>
<sequence>MQNNSSQPSAVVDTLAMAQACQDHYIAQRLPAWMKRLSMAEFTLLSEALPELLACRAGLSSALARLRNLNAFTQPLLQQALGAHGDLDADRLYFRQWYTFTSPTIHYVTSRLPVVGSDYYDIPLLEAALGNFTAEQQRDQPQGNCLVDVRGAKRSELSAPGFARLCRTLDLGQKYQAHLDSVLQPEVRGLLTRRQRYSMLVDALQARAQGVLSAEELQWVVALCTKDTLGKLEGASVRVRQLAVFGCRLQQIVVLDVIDAGLLFNTSKRVLVYVPGDPHGPWSVRSDLEDYARRVLGKRLREDDYRRFFNRFVRRRDSQRFFSAVSERLDDVPGWATRDLDEQTFAYRLPLFEHLADDWIARIKDDAAVIAPPVALLDREVQAEHARRLRAEGWTLLGVAGFFVPGIGAVLLGVMAWELLEQTFQAVGDWQDNERNAALAHLLNVGKGLLAVGATVAVVATARRAWSVVDKLVPAQLENGEEKLWNADLSPYRCESPPDTAEPDMEGMHRLGERRWISMDGHWYEMTWHDHDEQWQLLPYQGYAPPLRHNGAGAWRLWCEQPAEWGDTRQLFRRLGGPFSDLDDAQIDRSLAIHGLDDQHLRAWHVYGRPPEAALVDTVTRVRLAGRIGTLVNQLREGGVTADPQLLQRVMSLPQAAGKGGAALADVAWAGRRELLQAMYDEQNPDTDTGRLLRQNFASLHRLAADEVLRDASEDDLQLLRETGRVPLLVAEAARLQVARIRMARVFEALCIDTPQNLDLARVVLNMLVHVPGAGGPGWRLFDGDAGEPLLTVEGSGQTFDVLHRHGLFRLRARTQTDIGETGELFETLAAAYDDASQAAIAQGQPFVPALRQALTNLAFDQRQTVVNLLRLEQPSGSFLAPQRLADGRIGYPMAGGRLWGALGLNRPRALQARLRDLYPAFTDEQIERWLASSDAQARLSMLEQQYGVLKRHLTQWARSALLSPELAARREFRKGLINCWRCLVPELQGQAALEDGRFMLTQTISRLRQLPVLPAQVGFPHVSILALRAMRVEHVPDEFLRAFPNLRNLEITNCRLTRLPLPLMLVQRLEVLDLSGNQITLDQGQALVLADCRSLVYLNLSDNPLRRAFSVQAMIELNALYLSNTQLPECPYGLMDAPELHTLNLSDNRISELPEGFHQSQLWRSGRVELSGNPLGAAYDGVSTWHLLEASRVPYRLRILDALPGERRDEMAALWAHLEAEEQSEEFFNTLSMLTESGAFSFSSTASALAARVFDMLQAMSEHDALRQELFEHAAATGCQDNATARFADLELRVMIWRTRHSGSARPERALLKLGARMWRLAVLEQIAAEHAYRVGAGAESIEFALAYRIGLRKSLDLPAQPDEMLYAGIPALSNQDLLLARERILARQTREGIADYLSRQWFWQDYLRKASAVRLQVPQSMHAELERLMALGNRDEEIARLQIRNQQREHAVLLQLTLEALDRNTVQRPLR</sequence>
<keyword evidence="5" id="KW-1003">Cell membrane</keyword>
<dbReference type="GO" id="GO:0016567">
    <property type="term" value="P:protein ubiquitination"/>
    <property type="evidence" value="ECO:0007669"/>
    <property type="project" value="InterPro"/>
</dbReference>
<evidence type="ECO:0000256" key="5">
    <source>
        <dbReference type="ARBA" id="ARBA00022475"/>
    </source>
</evidence>
<evidence type="ECO:0000256" key="12">
    <source>
        <dbReference type="ARBA" id="ARBA00023157"/>
    </source>
</evidence>
<keyword evidence="14" id="KW-1035">Host cytoplasm</keyword>
<dbReference type="EMBL" id="PJCG01000052">
    <property type="protein sequence ID" value="PKI19576.1"/>
    <property type="molecule type" value="Genomic_DNA"/>
</dbReference>
<dbReference type="InterPro" id="IPR051432">
    <property type="entry name" value="KCNMA1_auxiliary"/>
</dbReference>
<keyword evidence="14" id="KW-0832">Ubl conjugation</keyword>
<keyword evidence="11" id="KW-0472">Membrane</keyword>
<evidence type="ECO:0000256" key="3">
    <source>
        <dbReference type="ARBA" id="ARBA00012483"/>
    </source>
</evidence>
<dbReference type="GO" id="GO:0034220">
    <property type="term" value="P:monoatomic ion transmembrane transport"/>
    <property type="evidence" value="ECO:0007669"/>
    <property type="project" value="UniProtKB-KW"/>
</dbReference>
<protein>
    <recommendedName>
        <fullName evidence="3">RING-type E3 ubiquitin transferase</fullName>
        <ecNumber evidence="3">2.3.2.27</ecNumber>
    </recommendedName>
</protein>
<name>A0A2N1IMV9_9PSED</name>
<evidence type="ECO:0000256" key="14">
    <source>
        <dbReference type="PROSITE-ProRule" id="PRU01398"/>
    </source>
</evidence>
<keyword evidence="9" id="KW-0843">Virulence</keyword>
<keyword evidence="8" id="KW-1133">Transmembrane helix</keyword>
<dbReference type="PANTHER" id="PTHR46473:SF23">
    <property type="entry name" value="GH08155P"/>
    <property type="match status" value="1"/>
</dbReference>
<dbReference type="PANTHER" id="PTHR46473">
    <property type="entry name" value="GH08155P"/>
    <property type="match status" value="1"/>
</dbReference>
<dbReference type="Gene3D" id="1.20.1270.130">
    <property type="entry name" value="Shigella T3SS effector IpaH domain"/>
    <property type="match status" value="1"/>
</dbReference>
<dbReference type="Pfam" id="PF00560">
    <property type="entry name" value="LRR_1"/>
    <property type="match status" value="1"/>
</dbReference>
<reference evidence="16 17" key="1">
    <citation type="submission" date="2017-12" db="EMBL/GenBank/DDBJ databases">
        <title>Isolation and characterization of an aerobic denitrifying Pseudomonas monteilii CY06 from aquaculture ponds.</title>
        <authorList>
            <person name="Ma Q."/>
            <person name="Cai Y."/>
            <person name="He Z."/>
        </authorList>
    </citation>
    <scope>NUCLEOTIDE SEQUENCE [LARGE SCALE GENOMIC DNA]</scope>
    <source>
        <strain evidence="16 17">CY06</strain>
    </source>
</reference>
<evidence type="ECO:0000256" key="10">
    <source>
        <dbReference type="ARBA" id="ARBA00023065"/>
    </source>
</evidence>
<evidence type="ECO:0000256" key="6">
    <source>
        <dbReference type="ARBA" id="ARBA00022692"/>
    </source>
</evidence>
<proteinExistence type="inferred from homology"/>
<accession>A0A2N1IMV9</accession>
<dbReference type="Pfam" id="PF20178">
    <property type="entry name" value="ToxA_N"/>
    <property type="match status" value="1"/>
</dbReference>
<evidence type="ECO:0000256" key="8">
    <source>
        <dbReference type="ARBA" id="ARBA00022989"/>
    </source>
</evidence>
<evidence type="ECO:0000313" key="17">
    <source>
        <dbReference type="Proteomes" id="UP000233399"/>
    </source>
</evidence>
<keyword evidence="4" id="KW-0813">Transport</keyword>
<comment type="subcellular location">
    <subcellularLocation>
        <location evidence="2">Cell membrane</location>
        <topology evidence="2">Single-pass membrane protein</topology>
    </subcellularLocation>
</comment>
<dbReference type="RefSeq" id="WP_021782832.1">
    <property type="nucleotide sequence ID" value="NZ_KK214940.1"/>
</dbReference>
<evidence type="ECO:0000259" key="15">
    <source>
        <dbReference type="PROSITE" id="PS52053"/>
    </source>
</evidence>
<evidence type="ECO:0000256" key="11">
    <source>
        <dbReference type="ARBA" id="ARBA00023136"/>
    </source>
</evidence>
<comment type="caution">
    <text evidence="16">The sequence shown here is derived from an EMBL/GenBank/DDBJ whole genome shotgun (WGS) entry which is preliminary data.</text>
</comment>
<keyword evidence="10" id="KW-0406">Ion transport</keyword>
<comment type="catalytic activity">
    <reaction evidence="1">
        <text>S-ubiquitinyl-[E2 ubiquitin-conjugating enzyme]-L-cysteine + [acceptor protein]-L-lysine = [E2 ubiquitin-conjugating enzyme]-L-cysteine + N(6)-ubiquitinyl-[acceptor protein]-L-lysine.</text>
        <dbReference type="EC" id="2.3.2.27"/>
    </reaction>
</comment>
<keyword evidence="13" id="KW-0407">Ion channel</keyword>
<dbReference type="GO" id="GO:0005576">
    <property type="term" value="C:extracellular region"/>
    <property type="evidence" value="ECO:0007669"/>
    <property type="project" value="UniProtKB-UniRule"/>
</dbReference>
<dbReference type="InterPro" id="IPR001611">
    <property type="entry name" value="Leu-rich_rpt"/>
</dbReference>
<organism evidence="16 17">
    <name type="scientific">Pseudomonas monteilii</name>
    <dbReference type="NCBI Taxonomy" id="76759"/>
    <lineage>
        <taxon>Bacteria</taxon>
        <taxon>Pseudomonadati</taxon>
        <taxon>Pseudomonadota</taxon>
        <taxon>Gammaproteobacteria</taxon>
        <taxon>Pseudomonadales</taxon>
        <taxon>Pseudomonadaceae</taxon>
        <taxon>Pseudomonas</taxon>
    </lineage>
</organism>
<evidence type="ECO:0000256" key="4">
    <source>
        <dbReference type="ARBA" id="ARBA00022448"/>
    </source>
</evidence>